<gene>
    <name evidence="8" type="ORF">CHLRE_04g220825v5</name>
</gene>
<comment type="similarity">
    <text evidence="2">Belongs to the CDIP1/LITAF family.</text>
</comment>
<reference evidence="8 9" key="1">
    <citation type="journal article" date="2007" name="Science">
        <title>The Chlamydomonas genome reveals the evolution of key animal and plant functions.</title>
        <authorList>
            <person name="Merchant S.S."/>
            <person name="Prochnik S.E."/>
            <person name="Vallon O."/>
            <person name="Harris E.H."/>
            <person name="Karpowicz S.J."/>
            <person name="Witman G.B."/>
            <person name="Terry A."/>
            <person name="Salamov A."/>
            <person name="Fritz-Laylin L.K."/>
            <person name="Marechal-Drouard L."/>
            <person name="Marshall W.F."/>
            <person name="Qu L.H."/>
            <person name="Nelson D.R."/>
            <person name="Sanderfoot A.A."/>
            <person name="Spalding M.H."/>
            <person name="Kapitonov V.V."/>
            <person name="Ren Q."/>
            <person name="Ferris P."/>
            <person name="Lindquist E."/>
            <person name="Shapiro H."/>
            <person name="Lucas S.M."/>
            <person name="Grimwood J."/>
            <person name="Schmutz J."/>
            <person name="Cardol P."/>
            <person name="Cerutti H."/>
            <person name="Chanfreau G."/>
            <person name="Chen C.L."/>
            <person name="Cognat V."/>
            <person name="Croft M.T."/>
            <person name="Dent R."/>
            <person name="Dutcher S."/>
            <person name="Fernandez E."/>
            <person name="Fukuzawa H."/>
            <person name="Gonzalez-Ballester D."/>
            <person name="Gonzalez-Halphen D."/>
            <person name="Hallmann A."/>
            <person name="Hanikenne M."/>
            <person name="Hippler M."/>
            <person name="Inwood W."/>
            <person name="Jabbari K."/>
            <person name="Kalanon M."/>
            <person name="Kuras R."/>
            <person name="Lefebvre P.A."/>
            <person name="Lemaire S.D."/>
            <person name="Lobanov A.V."/>
            <person name="Lohr M."/>
            <person name="Manuell A."/>
            <person name="Meier I."/>
            <person name="Mets L."/>
            <person name="Mittag M."/>
            <person name="Mittelmeier T."/>
            <person name="Moroney J.V."/>
            <person name="Moseley J."/>
            <person name="Napoli C."/>
            <person name="Nedelcu A.M."/>
            <person name="Niyogi K."/>
            <person name="Novoselov S.V."/>
            <person name="Paulsen I.T."/>
            <person name="Pazour G."/>
            <person name="Purton S."/>
            <person name="Ral J.P."/>
            <person name="Riano-Pachon D.M."/>
            <person name="Riekhof W."/>
            <person name="Rymarquis L."/>
            <person name="Schroda M."/>
            <person name="Stern D."/>
            <person name="Umen J."/>
            <person name="Willows R."/>
            <person name="Wilson N."/>
            <person name="Zimmer S.L."/>
            <person name="Allmer J."/>
            <person name="Balk J."/>
            <person name="Bisova K."/>
            <person name="Chen C.J."/>
            <person name="Elias M."/>
            <person name="Gendler K."/>
            <person name="Hauser C."/>
            <person name="Lamb M.R."/>
            <person name="Ledford H."/>
            <person name="Long J.C."/>
            <person name="Minagawa J."/>
            <person name="Page M.D."/>
            <person name="Pan J."/>
            <person name="Pootakham W."/>
            <person name="Roje S."/>
            <person name="Rose A."/>
            <person name="Stahlberg E."/>
            <person name="Terauchi A.M."/>
            <person name="Yang P."/>
            <person name="Ball S."/>
            <person name="Bowler C."/>
            <person name="Dieckmann C.L."/>
            <person name="Gladyshev V.N."/>
            <person name="Green P."/>
            <person name="Jorgensen R."/>
            <person name="Mayfield S."/>
            <person name="Mueller-Roeber B."/>
            <person name="Rajamani S."/>
            <person name="Sayre R.T."/>
            <person name="Brokstein P."/>
            <person name="Dubchak I."/>
            <person name="Goodstein D."/>
            <person name="Hornick L."/>
            <person name="Huang Y.W."/>
            <person name="Jhaveri J."/>
            <person name="Luo Y."/>
            <person name="Martinez D."/>
            <person name="Ngau W.C."/>
            <person name="Otillar B."/>
            <person name="Poliakov A."/>
            <person name="Porter A."/>
            <person name="Szajkowski L."/>
            <person name="Werner G."/>
            <person name="Zhou K."/>
            <person name="Grigoriev I.V."/>
            <person name="Rokhsar D.S."/>
            <person name="Grossman A.R."/>
        </authorList>
    </citation>
    <scope>NUCLEOTIDE SEQUENCE [LARGE SCALE GENOMIC DNA]</scope>
    <source>
        <strain evidence="9">CC-503</strain>
    </source>
</reference>
<evidence type="ECO:0000313" key="8">
    <source>
        <dbReference type="EMBL" id="PNW84100.1"/>
    </source>
</evidence>
<keyword evidence="9" id="KW-1185">Reference proteome</keyword>
<evidence type="ECO:0000256" key="5">
    <source>
        <dbReference type="ARBA" id="ARBA00023136"/>
    </source>
</evidence>
<comment type="subcellular location">
    <subcellularLocation>
        <location evidence="1">Membrane</location>
        <topology evidence="1">Peripheral membrane protein</topology>
    </subcellularLocation>
</comment>
<dbReference type="InterPro" id="IPR037519">
    <property type="entry name" value="LITAF_fam"/>
</dbReference>
<dbReference type="RefSeq" id="XP_042925249.1">
    <property type="nucleotide sequence ID" value="XM_043061897.1"/>
</dbReference>
<dbReference type="PANTHER" id="PTHR23292">
    <property type="entry name" value="LIPOPOLYSACCHARIDE-INDUCED TUMOR NECROSIS FACTOR-ALPHA FACTOR"/>
    <property type="match status" value="1"/>
</dbReference>
<dbReference type="KEGG" id="cre:CHLRE_04g220825v5"/>
<dbReference type="AlphaFoldDB" id="A0A2K3DU86"/>
<evidence type="ECO:0000256" key="1">
    <source>
        <dbReference type="ARBA" id="ARBA00004170"/>
    </source>
</evidence>
<evidence type="ECO:0000256" key="3">
    <source>
        <dbReference type="ARBA" id="ARBA00022723"/>
    </source>
</evidence>
<dbReference type="PANTHER" id="PTHR23292:SF6">
    <property type="entry name" value="FI16602P1-RELATED"/>
    <property type="match status" value="1"/>
</dbReference>
<dbReference type="EMBL" id="CM008965">
    <property type="protein sequence ID" value="PNW84100.1"/>
    <property type="molecule type" value="Genomic_DNA"/>
</dbReference>
<dbReference type="InParanoid" id="A0A2K3DU86"/>
<protein>
    <recommendedName>
        <fullName evidence="7">LITAF domain-containing protein</fullName>
    </recommendedName>
</protein>
<feature type="transmembrane region" description="Helical" evidence="6">
    <location>
        <begin position="66"/>
        <end position="88"/>
    </location>
</feature>
<evidence type="ECO:0000256" key="6">
    <source>
        <dbReference type="SAM" id="Phobius"/>
    </source>
</evidence>
<dbReference type="InterPro" id="IPR006629">
    <property type="entry name" value="LITAF"/>
</dbReference>
<proteinExistence type="inferred from homology"/>
<dbReference type="OrthoDB" id="5599753at2759"/>
<keyword evidence="6" id="KW-1133">Transmembrane helix</keyword>
<dbReference type="Pfam" id="PF10601">
    <property type="entry name" value="zf-LITAF-like"/>
    <property type="match status" value="1"/>
</dbReference>
<keyword evidence="3" id="KW-0479">Metal-binding</keyword>
<dbReference type="Gramene" id="PNW84100">
    <property type="protein sequence ID" value="PNW84100"/>
    <property type="gene ID" value="CHLRE_04g220825v5"/>
</dbReference>
<dbReference type="GO" id="GO:0008270">
    <property type="term" value="F:zinc ion binding"/>
    <property type="evidence" value="ECO:0000318"/>
    <property type="project" value="GO_Central"/>
</dbReference>
<dbReference type="GO" id="GO:0016020">
    <property type="term" value="C:membrane"/>
    <property type="evidence" value="ECO:0007669"/>
    <property type="project" value="UniProtKB-SubCell"/>
</dbReference>
<evidence type="ECO:0000256" key="2">
    <source>
        <dbReference type="ARBA" id="ARBA00005975"/>
    </source>
</evidence>
<keyword evidence="4" id="KW-0862">Zinc</keyword>
<name>A0A2K3DU86_CHLRE</name>
<organism evidence="8 9">
    <name type="scientific">Chlamydomonas reinhardtii</name>
    <name type="common">Chlamydomonas smithii</name>
    <dbReference type="NCBI Taxonomy" id="3055"/>
    <lineage>
        <taxon>Eukaryota</taxon>
        <taxon>Viridiplantae</taxon>
        <taxon>Chlorophyta</taxon>
        <taxon>core chlorophytes</taxon>
        <taxon>Chlorophyceae</taxon>
        <taxon>CS clade</taxon>
        <taxon>Chlamydomonadales</taxon>
        <taxon>Chlamydomonadaceae</taxon>
        <taxon>Chlamydomonas</taxon>
    </lineage>
</organism>
<keyword evidence="6" id="KW-0812">Transmembrane</keyword>
<feature type="domain" description="LITAF" evidence="7">
    <location>
        <begin position="25"/>
        <end position="110"/>
    </location>
</feature>
<evidence type="ECO:0000256" key="4">
    <source>
        <dbReference type="ARBA" id="ARBA00022833"/>
    </source>
</evidence>
<sequence length="173" mass="18280">MDSVTRPYAPPRILSSRESSSWQLAYEPLRQPSSAAWPTHPVPADCPRCRGRVVTLVTREAGMGTWTAAGGLALAGCVLGCCLLPFAWDTCKDATHTCPECGCELGKRACAVLGRRPALPHHHHHHHQNHHHLNVGDIAAAVAWGAGGGGGGFADGWGAVGTGLMSLMRRHAS</sequence>
<dbReference type="SMART" id="SM00714">
    <property type="entry name" value="LITAF"/>
    <property type="match status" value="1"/>
</dbReference>
<dbReference type="PROSITE" id="PS51837">
    <property type="entry name" value="LITAF"/>
    <property type="match status" value="1"/>
</dbReference>
<dbReference type="PaxDb" id="3055-EDP04121"/>
<dbReference type="Proteomes" id="UP000006906">
    <property type="component" value="Chromosome 4"/>
</dbReference>
<accession>A0A2K3DU86</accession>
<evidence type="ECO:0000313" key="9">
    <source>
        <dbReference type="Proteomes" id="UP000006906"/>
    </source>
</evidence>
<evidence type="ECO:0000259" key="7">
    <source>
        <dbReference type="PROSITE" id="PS51837"/>
    </source>
</evidence>
<dbReference type="GeneID" id="66053241"/>
<keyword evidence="5 6" id="KW-0472">Membrane</keyword>